<evidence type="ECO:0000313" key="3">
    <source>
        <dbReference type="Proteomes" id="UP001431209"/>
    </source>
</evidence>
<name>A0AAW2Z0Q1_9EUKA</name>
<accession>A0AAW2Z0Q1</accession>
<dbReference type="PANTHER" id="PTHR14136">
    <property type="entry name" value="BTB_POZ DOMAIN-CONTAINING PROTEIN KCTD9"/>
    <property type="match status" value="1"/>
</dbReference>
<dbReference type="InterPro" id="IPR003131">
    <property type="entry name" value="T1-type_BTB"/>
</dbReference>
<evidence type="ECO:0000313" key="2">
    <source>
        <dbReference type="EMBL" id="KAL0483005.1"/>
    </source>
</evidence>
<feature type="domain" description="BTB" evidence="1">
    <location>
        <begin position="26"/>
        <end position="131"/>
    </location>
</feature>
<dbReference type="AlphaFoldDB" id="A0AAW2Z0Q1"/>
<dbReference type="InterPro" id="IPR000210">
    <property type="entry name" value="BTB/POZ_dom"/>
</dbReference>
<dbReference type="InterPro" id="IPR051082">
    <property type="entry name" value="Pentapeptide-BTB/POZ_domain"/>
</dbReference>
<dbReference type="SUPFAM" id="SSF141571">
    <property type="entry name" value="Pentapeptide repeat-like"/>
    <property type="match status" value="1"/>
</dbReference>
<reference evidence="2 3" key="1">
    <citation type="submission" date="2024-03" db="EMBL/GenBank/DDBJ databases">
        <title>The Acrasis kona genome and developmental transcriptomes reveal deep origins of eukaryotic multicellular pathways.</title>
        <authorList>
            <person name="Sheikh S."/>
            <person name="Fu C.-J."/>
            <person name="Brown M.W."/>
            <person name="Baldauf S.L."/>
        </authorList>
    </citation>
    <scope>NUCLEOTIDE SEQUENCE [LARGE SCALE GENOMIC DNA]</scope>
    <source>
        <strain evidence="2 3">ATCC MYA-3509</strain>
    </source>
</reference>
<dbReference type="SMART" id="SM00225">
    <property type="entry name" value="BTB"/>
    <property type="match status" value="1"/>
</dbReference>
<dbReference type="InterPro" id="IPR001646">
    <property type="entry name" value="5peptide_repeat"/>
</dbReference>
<dbReference type="Pfam" id="PF02214">
    <property type="entry name" value="BTB_2"/>
    <property type="match status" value="1"/>
</dbReference>
<evidence type="ECO:0000259" key="1">
    <source>
        <dbReference type="SMART" id="SM00225"/>
    </source>
</evidence>
<gene>
    <name evidence="2" type="ORF">AKO1_014903</name>
</gene>
<protein>
    <submittedName>
        <fullName evidence="2">BTB/POZ domain-containing protein</fullName>
    </submittedName>
</protein>
<dbReference type="PANTHER" id="PTHR14136:SF17">
    <property type="entry name" value="BTB_POZ DOMAIN-CONTAINING PROTEIN KCTD9"/>
    <property type="match status" value="1"/>
</dbReference>
<dbReference type="Pfam" id="PF00805">
    <property type="entry name" value="Pentapeptide"/>
    <property type="match status" value="2"/>
</dbReference>
<keyword evidence="3" id="KW-1185">Reference proteome</keyword>
<sequence>MSHARVPSDSMAPAEGSQIASDIEDEWISLKLDDKIFTTTKSTLLSDESSLLYVMFNQNSPWNLPRDLTLPGAPYLLDRSPKYFAPVLAYLRTGEVIIDEGVSVKGVLTEAKYLNITSLVQEIEHMNTDDTNKQTPELTRRDIVKALIKCSDSESSNGKLRFQGLNLCGLDLSGLDLSHVNFSRCNLTRAKFCYANLSFADLRWCNLTDADCSHANLYRGKCRNAKMRSTLLISSNMQCADLTFCDLSNAVLRNSDLLDADLSNCLIINSDLSGANMNGVKLKNSTLSGCTHTNSIGGVIAK</sequence>
<organism evidence="2 3">
    <name type="scientific">Acrasis kona</name>
    <dbReference type="NCBI Taxonomy" id="1008807"/>
    <lineage>
        <taxon>Eukaryota</taxon>
        <taxon>Discoba</taxon>
        <taxon>Heterolobosea</taxon>
        <taxon>Tetramitia</taxon>
        <taxon>Eutetramitia</taxon>
        <taxon>Acrasidae</taxon>
        <taxon>Acrasis</taxon>
    </lineage>
</organism>
<dbReference type="GO" id="GO:0051260">
    <property type="term" value="P:protein homooligomerization"/>
    <property type="evidence" value="ECO:0007669"/>
    <property type="project" value="InterPro"/>
</dbReference>
<dbReference type="Gene3D" id="2.160.20.80">
    <property type="entry name" value="E3 ubiquitin-protein ligase SopA"/>
    <property type="match status" value="1"/>
</dbReference>
<dbReference type="SUPFAM" id="SSF54695">
    <property type="entry name" value="POZ domain"/>
    <property type="match status" value="1"/>
</dbReference>
<comment type="caution">
    <text evidence="2">The sequence shown here is derived from an EMBL/GenBank/DDBJ whole genome shotgun (WGS) entry which is preliminary data.</text>
</comment>
<dbReference type="InterPro" id="IPR011333">
    <property type="entry name" value="SKP1/BTB/POZ_sf"/>
</dbReference>
<dbReference type="EMBL" id="JAOPGA020000923">
    <property type="protein sequence ID" value="KAL0483005.1"/>
    <property type="molecule type" value="Genomic_DNA"/>
</dbReference>
<dbReference type="Gene3D" id="3.30.710.10">
    <property type="entry name" value="Potassium Channel Kv1.1, Chain A"/>
    <property type="match status" value="1"/>
</dbReference>
<proteinExistence type="predicted"/>
<dbReference type="Proteomes" id="UP001431209">
    <property type="component" value="Unassembled WGS sequence"/>
</dbReference>